<organism evidence="1 2">
    <name type="scientific">Ornithinibacillus caprae</name>
    <dbReference type="NCBI Taxonomy" id="2678566"/>
    <lineage>
        <taxon>Bacteria</taxon>
        <taxon>Bacillati</taxon>
        <taxon>Bacillota</taxon>
        <taxon>Bacilli</taxon>
        <taxon>Bacillales</taxon>
        <taxon>Bacillaceae</taxon>
        <taxon>Ornithinibacillus</taxon>
    </lineage>
</organism>
<proteinExistence type="predicted"/>
<dbReference type="EMBL" id="WOCA01000001">
    <property type="protein sequence ID" value="MUK87073.1"/>
    <property type="molecule type" value="Genomic_DNA"/>
</dbReference>
<accession>A0A6N8FBZ1</accession>
<gene>
    <name evidence="1" type="ORF">GMD78_01475</name>
</gene>
<comment type="caution">
    <text evidence="1">The sequence shown here is derived from an EMBL/GenBank/DDBJ whole genome shotgun (WGS) entry which is preliminary data.</text>
</comment>
<sequence length="110" mass="12432">MRSIVVLLLLVVFFLAGTLFGINRGDLALIGSDKDEQVQSIEVEVGDEPEEQKPEELVENVVEEVDTTYVMNMEEPVNFTQKTASFLEAGVKVFYDAVVHILYQISQLFY</sequence>
<keyword evidence="2" id="KW-1185">Reference proteome</keyword>
<dbReference type="RefSeq" id="WP_155666437.1">
    <property type="nucleotide sequence ID" value="NZ_WOCA01000001.1"/>
</dbReference>
<name>A0A6N8FBZ1_9BACI</name>
<reference evidence="1 2" key="1">
    <citation type="submission" date="2019-11" db="EMBL/GenBank/DDBJ databases">
        <authorList>
            <person name="Li X."/>
        </authorList>
    </citation>
    <scope>NUCLEOTIDE SEQUENCE [LARGE SCALE GENOMIC DNA]</scope>
    <source>
        <strain evidence="1 2">L9</strain>
    </source>
</reference>
<dbReference type="Proteomes" id="UP000469125">
    <property type="component" value="Unassembled WGS sequence"/>
</dbReference>
<evidence type="ECO:0000313" key="1">
    <source>
        <dbReference type="EMBL" id="MUK87073.1"/>
    </source>
</evidence>
<dbReference type="AlphaFoldDB" id="A0A6N8FBZ1"/>
<evidence type="ECO:0000313" key="2">
    <source>
        <dbReference type="Proteomes" id="UP000469125"/>
    </source>
</evidence>
<protein>
    <submittedName>
        <fullName evidence="1">Uncharacterized protein</fullName>
    </submittedName>
</protein>